<keyword evidence="1" id="KW-1133">Transmembrane helix</keyword>
<comment type="caution">
    <text evidence="2">The sequence shown here is derived from an EMBL/GenBank/DDBJ whole genome shotgun (WGS) entry which is preliminary data.</text>
</comment>
<feature type="transmembrane region" description="Helical" evidence="1">
    <location>
        <begin position="34"/>
        <end position="55"/>
    </location>
</feature>
<keyword evidence="1" id="KW-0812">Transmembrane</keyword>
<keyword evidence="1" id="KW-0472">Membrane</keyword>
<keyword evidence="3" id="KW-1185">Reference proteome</keyword>
<organism evidence="2 3">
    <name type="scientific">Fructobacillus parabroussonetiae</name>
    <dbReference type="NCBI Taxonomy" id="2713174"/>
    <lineage>
        <taxon>Bacteria</taxon>
        <taxon>Bacillati</taxon>
        <taxon>Bacillota</taxon>
        <taxon>Bacilli</taxon>
        <taxon>Lactobacillales</taxon>
        <taxon>Lactobacillaceae</taxon>
        <taxon>Fructobacillus</taxon>
    </lineage>
</organism>
<evidence type="ECO:0000313" key="2">
    <source>
        <dbReference type="EMBL" id="MBS9337133.1"/>
    </source>
</evidence>
<gene>
    <name evidence="2" type="ORF">G6R30_01460</name>
</gene>
<name>A0ABS5QVA6_9LACO</name>
<accession>A0ABS5QVA6</accession>
<dbReference type="Proteomes" id="UP001519503">
    <property type="component" value="Unassembled WGS sequence"/>
</dbReference>
<evidence type="ECO:0000256" key="1">
    <source>
        <dbReference type="SAM" id="Phobius"/>
    </source>
</evidence>
<sequence>MKRFIDQHLYWFLSVVIILAALNEYTPLVQNTTVSLAVSLFTAAYAVLLVLIVSAEHKSKK</sequence>
<dbReference type="EMBL" id="JAAMFL010000002">
    <property type="protein sequence ID" value="MBS9337133.1"/>
    <property type="molecule type" value="Genomic_DNA"/>
</dbReference>
<feature type="transmembrane region" description="Helical" evidence="1">
    <location>
        <begin position="9"/>
        <end position="28"/>
    </location>
</feature>
<dbReference type="RefSeq" id="WP_213820763.1">
    <property type="nucleotide sequence ID" value="NZ_JAAMFL010000002.1"/>
</dbReference>
<proteinExistence type="predicted"/>
<protein>
    <submittedName>
        <fullName evidence="2">Uncharacterized protein</fullName>
    </submittedName>
</protein>
<evidence type="ECO:0000313" key="3">
    <source>
        <dbReference type="Proteomes" id="UP001519503"/>
    </source>
</evidence>
<reference evidence="2 3" key="1">
    <citation type="submission" date="2020-02" db="EMBL/GenBank/DDBJ databases">
        <title>Fructobacillus sp. isolated from paper mulberry of Taiwan.</title>
        <authorList>
            <person name="Lin S.-T."/>
        </authorList>
    </citation>
    <scope>NUCLEOTIDE SEQUENCE [LARGE SCALE GENOMIC DNA]</scope>
    <source>
        <strain evidence="2 3">S1-1</strain>
    </source>
</reference>